<dbReference type="InterPro" id="IPR036589">
    <property type="entry name" value="HCY_dom_sf"/>
</dbReference>
<evidence type="ECO:0000256" key="2">
    <source>
        <dbReference type="ARBA" id="ARBA00022679"/>
    </source>
</evidence>
<dbReference type="SUPFAM" id="SSF82282">
    <property type="entry name" value="Homocysteine S-methyltransferase"/>
    <property type="match status" value="1"/>
</dbReference>
<dbReference type="AlphaFoldDB" id="A0A382DYS6"/>
<dbReference type="PIRSF" id="PIRSF037505">
    <property type="entry name" value="Betaine_HMT"/>
    <property type="match status" value="1"/>
</dbReference>
<dbReference type="GO" id="GO:0008168">
    <property type="term" value="F:methyltransferase activity"/>
    <property type="evidence" value="ECO:0007669"/>
    <property type="project" value="UniProtKB-KW"/>
</dbReference>
<dbReference type="Gene3D" id="3.20.20.330">
    <property type="entry name" value="Homocysteine-binding-like domain"/>
    <property type="match status" value="1"/>
</dbReference>
<dbReference type="PANTHER" id="PTHR11103">
    <property type="entry name" value="SLR1189 PROTEIN"/>
    <property type="match status" value="1"/>
</dbReference>
<dbReference type="GO" id="GO:0009086">
    <property type="term" value="P:methionine biosynthetic process"/>
    <property type="evidence" value="ECO:0007669"/>
    <property type="project" value="InterPro"/>
</dbReference>
<dbReference type="GO" id="GO:0032259">
    <property type="term" value="P:methylation"/>
    <property type="evidence" value="ECO:0007669"/>
    <property type="project" value="UniProtKB-KW"/>
</dbReference>
<dbReference type="InterPro" id="IPR003726">
    <property type="entry name" value="HCY_dom"/>
</dbReference>
<dbReference type="Pfam" id="PF02574">
    <property type="entry name" value="S-methyl_trans"/>
    <property type="match status" value="1"/>
</dbReference>
<feature type="domain" description="Hcy-binding" evidence="3">
    <location>
        <begin position="1"/>
        <end position="282"/>
    </location>
</feature>
<sequence>MIADRILIINGAMGTELMDKGVKLPLPLWSAEANINASEIVKGIHQNYVDAGADIITTNTFRTTTWSYRRAEYSPKRASERAKESLMKAIELARSVNPKIIAGSVTSINDCYEPDEFPGKSISEDSYGETLEWFIEAGINNIFLETMGHLEEIKIAIEASKDVSKLYLSLIVKDKDHLLSGHMIEDIFPIVKDNILCLMLNCNTIDMTNRVLNSFIDNWNLEWGVYPNLGLTKPEPDGEMSAVIKDDTFKKTMLSYIKKSPSIIGTCCGSSPRHIRIIRDLLKKYK</sequence>
<dbReference type="GO" id="GO:0008270">
    <property type="term" value="F:zinc ion binding"/>
    <property type="evidence" value="ECO:0007669"/>
    <property type="project" value="InterPro"/>
</dbReference>
<keyword evidence="1" id="KW-0489">Methyltransferase</keyword>
<evidence type="ECO:0000256" key="1">
    <source>
        <dbReference type="ARBA" id="ARBA00022603"/>
    </source>
</evidence>
<reference evidence="4" key="1">
    <citation type="submission" date="2018-05" db="EMBL/GenBank/DDBJ databases">
        <authorList>
            <person name="Lanie J.A."/>
            <person name="Ng W.-L."/>
            <person name="Kazmierczak K.M."/>
            <person name="Andrzejewski T.M."/>
            <person name="Davidsen T.M."/>
            <person name="Wayne K.J."/>
            <person name="Tettelin H."/>
            <person name="Glass J.I."/>
            <person name="Rusch D."/>
            <person name="Podicherti R."/>
            <person name="Tsui H.-C.T."/>
            <person name="Winkler M.E."/>
        </authorList>
    </citation>
    <scope>NUCLEOTIDE SEQUENCE</scope>
</reference>
<protein>
    <recommendedName>
        <fullName evidence="3">Hcy-binding domain-containing protein</fullName>
    </recommendedName>
</protein>
<keyword evidence="2" id="KW-0808">Transferase</keyword>
<evidence type="ECO:0000259" key="3">
    <source>
        <dbReference type="PROSITE" id="PS50970"/>
    </source>
</evidence>
<organism evidence="4">
    <name type="scientific">marine metagenome</name>
    <dbReference type="NCBI Taxonomy" id="408172"/>
    <lineage>
        <taxon>unclassified sequences</taxon>
        <taxon>metagenomes</taxon>
        <taxon>ecological metagenomes</taxon>
    </lineage>
</organism>
<gene>
    <name evidence="4" type="ORF">METZ01_LOCUS195697</name>
</gene>
<dbReference type="EMBL" id="UINC01041494">
    <property type="protein sequence ID" value="SVB42843.1"/>
    <property type="molecule type" value="Genomic_DNA"/>
</dbReference>
<proteinExistence type="predicted"/>
<name>A0A382DYS6_9ZZZZ</name>
<dbReference type="PANTHER" id="PTHR11103:SF18">
    <property type="entry name" value="SLR1189 PROTEIN"/>
    <property type="match status" value="1"/>
</dbReference>
<accession>A0A382DYS6</accession>
<dbReference type="PROSITE" id="PS50970">
    <property type="entry name" value="HCY"/>
    <property type="match status" value="1"/>
</dbReference>
<evidence type="ECO:0000313" key="4">
    <source>
        <dbReference type="EMBL" id="SVB42843.1"/>
    </source>
</evidence>
<dbReference type="InterPro" id="IPR017226">
    <property type="entry name" value="BHMT-like"/>
</dbReference>